<feature type="chain" id="PRO_5034861899" evidence="9">
    <location>
        <begin position="21"/>
        <end position="749"/>
    </location>
</feature>
<organism evidence="11 12">
    <name type="scientific">Pelusios castaneus</name>
    <name type="common">West African mud turtle</name>
    <dbReference type="NCBI Taxonomy" id="367368"/>
    <lineage>
        <taxon>Eukaryota</taxon>
        <taxon>Metazoa</taxon>
        <taxon>Chordata</taxon>
        <taxon>Craniata</taxon>
        <taxon>Vertebrata</taxon>
        <taxon>Euteleostomi</taxon>
        <taxon>Archelosauria</taxon>
        <taxon>Testudinata</taxon>
        <taxon>Testudines</taxon>
        <taxon>Pleurodira</taxon>
        <taxon>Pelomedusidae</taxon>
        <taxon>Pelusios</taxon>
    </lineage>
</organism>
<keyword evidence="5 8" id="KW-1133">Transmembrane helix</keyword>
<evidence type="ECO:0000256" key="9">
    <source>
        <dbReference type="SAM" id="SignalP"/>
    </source>
</evidence>
<evidence type="ECO:0000256" key="3">
    <source>
        <dbReference type="ARBA" id="ARBA00022692"/>
    </source>
</evidence>
<evidence type="ECO:0000313" key="12">
    <source>
        <dbReference type="Proteomes" id="UP000694393"/>
    </source>
</evidence>
<dbReference type="InterPro" id="IPR043242">
    <property type="entry name" value="PRRT3"/>
</dbReference>
<keyword evidence="6 8" id="KW-0472">Membrane</keyword>
<feature type="transmembrane region" description="Helical" evidence="8">
    <location>
        <begin position="252"/>
        <end position="273"/>
    </location>
</feature>
<evidence type="ECO:0000256" key="4">
    <source>
        <dbReference type="ARBA" id="ARBA00022729"/>
    </source>
</evidence>
<keyword evidence="4 9" id="KW-0732">Signal</keyword>
<feature type="region of interest" description="Disordered" evidence="7">
    <location>
        <begin position="647"/>
        <end position="668"/>
    </location>
</feature>
<dbReference type="InterPro" id="IPR059081">
    <property type="entry name" value="PRRT3-4"/>
</dbReference>
<evidence type="ECO:0000256" key="5">
    <source>
        <dbReference type="ARBA" id="ARBA00022989"/>
    </source>
</evidence>
<feature type="region of interest" description="Disordered" evidence="7">
    <location>
        <begin position="107"/>
        <end position="133"/>
    </location>
</feature>
<evidence type="ECO:0000313" key="11">
    <source>
        <dbReference type="Ensembl" id="ENSPCEP00000007819.1"/>
    </source>
</evidence>
<comment type="subcellular location">
    <subcellularLocation>
        <location evidence="1">Membrane</location>
        <topology evidence="1">Multi-pass membrane protein</topology>
    </subcellularLocation>
</comment>
<feature type="transmembrane region" description="Helical" evidence="8">
    <location>
        <begin position="293"/>
        <end position="313"/>
    </location>
</feature>
<reference evidence="11" key="2">
    <citation type="submission" date="2025-09" db="UniProtKB">
        <authorList>
            <consortium name="Ensembl"/>
        </authorList>
    </citation>
    <scope>IDENTIFICATION</scope>
</reference>
<feature type="transmembrane region" description="Helical" evidence="8">
    <location>
        <begin position="453"/>
        <end position="473"/>
    </location>
</feature>
<proteinExistence type="predicted"/>
<name>A0A8C8VHF0_9SAUR</name>
<feature type="transmembrane region" description="Helical" evidence="8">
    <location>
        <begin position="325"/>
        <end position="345"/>
    </location>
</feature>
<feature type="compositionally biased region" description="Low complexity" evidence="7">
    <location>
        <begin position="176"/>
        <end position="191"/>
    </location>
</feature>
<feature type="region of interest" description="Disordered" evidence="7">
    <location>
        <begin position="702"/>
        <end position="728"/>
    </location>
</feature>
<dbReference type="PANTHER" id="PTHR47400">
    <property type="entry name" value="PROLINE-RICH TRANSMEMBRANE PROTEIN 3"/>
    <property type="match status" value="1"/>
</dbReference>
<accession>A0A8C8VHF0</accession>
<evidence type="ECO:0000256" key="1">
    <source>
        <dbReference type="ARBA" id="ARBA00004141"/>
    </source>
</evidence>
<keyword evidence="2" id="KW-0597">Phosphoprotein</keyword>
<protein>
    <submittedName>
        <fullName evidence="11">Proline rich transmembrane protein 3</fullName>
    </submittedName>
</protein>
<feature type="signal peptide" evidence="9">
    <location>
        <begin position="1"/>
        <end position="20"/>
    </location>
</feature>
<evidence type="ECO:0000259" key="10">
    <source>
        <dbReference type="Pfam" id="PF25987"/>
    </source>
</evidence>
<reference evidence="11" key="1">
    <citation type="submission" date="2025-08" db="UniProtKB">
        <authorList>
            <consortium name="Ensembl"/>
        </authorList>
    </citation>
    <scope>IDENTIFICATION</scope>
</reference>
<keyword evidence="3 8" id="KW-0812">Transmembrane</keyword>
<feature type="region of interest" description="Disordered" evidence="7">
    <location>
        <begin position="163"/>
        <end position="191"/>
    </location>
</feature>
<evidence type="ECO:0000256" key="2">
    <source>
        <dbReference type="ARBA" id="ARBA00022553"/>
    </source>
</evidence>
<evidence type="ECO:0000256" key="8">
    <source>
        <dbReference type="SAM" id="Phobius"/>
    </source>
</evidence>
<dbReference type="Pfam" id="PF25987">
    <property type="entry name" value="PRRT3"/>
    <property type="match status" value="1"/>
</dbReference>
<dbReference type="Proteomes" id="UP000694393">
    <property type="component" value="Unplaced"/>
</dbReference>
<feature type="transmembrane region" description="Helical" evidence="8">
    <location>
        <begin position="357"/>
        <end position="376"/>
    </location>
</feature>
<keyword evidence="12" id="KW-1185">Reference proteome</keyword>
<evidence type="ECO:0000256" key="6">
    <source>
        <dbReference type="ARBA" id="ARBA00023136"/>
    </source>
</evidence>
<evidence type="ECO:0000256" key="7">
    <source>
        <dbReference type="SAM" id="MobiDB-lite"/>
    </source>
</evidence>
<feature type="domain" description="Proline-rich transmembrane protein 3/4" evidence="10">
    <location>
        <begin position="197"/>
        <end position="494"/>
    </location>
</feature>
<dbReference type="PANTHER" id="PTHR47400:SF1">
    <property type="entry name" value="PROLINE-RICH TRANSMEMBRANE PROTEIN 3"/>
    <property type="match status" value="1"/>
</dbReference>
<dbReference type="Ensembl" id="ENSPCET00000008096.1">
    <property type="protein sequence ID" value="ENSPCEP00000007819.1"/>
    <property type="gene ID" value="ENSPCEG00000006263.1"/>
</dbReference>
<dbReference type="AlphaFoldDB" id="A0A8C8VHF0"/>
<sequence>MVRNLCLISSLNFLSSTVTPQVLFCRTAAWPVSPQSVADSAPVLVEPHQISFGPVLQLSRSLYAIPALQHIYHSPSLVSSARSRSQSPSPSPLGCLKMWRISAAPLQGSGRGGGTVGSADASHHRQPRGDGEGLWLLLSPSPTLLRPPATPRRGLIRVTTQRALQHPPEPGPGPSHPATAPASSASCPPASGACSPLPLNQTLLRWADLQHTLGSTWQMHVYGTGALFLLLSLSSTVSLIGSPILGLPRLPYTMGANALLLGVGLLRATFLLADPYGARARLPAQAVQLLYNAPFPLLLSAFALLLLLLLCEARLQLLPPRLQSLPLLAVLASLQSTVLLGADLLPPPLSPSMATGLHLLSCAGGTALMLASLAAYRQLQCHSAAGMGTAHQASLSSVDARTLQGLCTGARVLVGCSALGLLCCGQQAYGALWLGGVLGPPGQFSWPWWGVQFWARICELLLAFALCFVASHACCRHCGSANHTCWAKIVRYFCTYRKAEGPEYPNNCYEWAQGALEQAASNDISKSLIRNPPEQVHLRALKDSNEVRASVASSVVSLGELEFRPPSPINLSRSIDEALFKEHLVRDRLFLRASLQCSGPQDPCSALHQSSVLGPLAEPLLPAKAWQRRSSDPDYLYSLARCRSLSDLPSQGKGPPSEPPTEGAISGSSLDSFSKGSLKISWNPWRHGLASLESLALETPSRAQLLPQEAPVSGASGEAGDSDPEGRRNFLALSKQVDSRSLSSDTIEL</sequence>
<feature type="compositionally biased region" description="Basic and acidic residues" evidence="7">
    <location>
        <begin position="121"/>
        <end position="131"/>
    </location>
</feature>
<feature type="transmembrane region" description="Helical" evidence="8">
    <location>
        <begin position="219"/>
        <end position="240"/>
    </location>
</feature>